<evidence type="ECO:0000256" key="7">
    <source>
        <dbReference type="ARBA" id="ARBA00023157"/>
    </source>
</evidence>
<evidence type="ECO:0000313" key="19">
    <source>
        <dbReference type="EMBL" id="KAF5384034.1"/>
    </source>
</evidence>
<keyword evidence="20" id="KW-1185">Reference proteome</keyword>
<feature type="chain" id="PRO_5034655157" description="galacturonan 1,4-alpha-galacturonidase" evidence="18">
    <location>
        <begin position="22"/>
        <end position="403"/>
    </location>
</feature>
<dbReference type="InterPro" id="IPR000743">
    <property type="entry name" value="Glyco_hydro_28"/>
</dbReference>
<sequence length="403" mass="43792">MLRFILPLLLLPGNALLLVHSWSTFTVPHTAGKDDTPGLTASLSKFSTNATILFQKGITYNIFTPIKFPVLTNVDIRIEGNLSYPTDIPTIQSCVSLSFICLGSSGLDVTWLQFADIVGSSSFPGAWFTFTGGSNVTFQGSTDPQWGWIDGHGQAWWNINQQTNRPHGIAFSKINNGVIRDIKIWKPIGWNFATSSSQNVQILNNVILAVSDNASKSFGSELLTNFSDKLSLYSDGFSAGGTNLVFENNHVENGDDCITIGNGAINITVRDSYCANGHGLSVGSLGSGGSVANVQNVLFENAVMNNSLYGARFKSWTGGNGAAKNITWRNITFNNVPFPIYVTQNYFDQEDGSKPNVTNPNNTHVENFTFDNFKAYHSSKEAASVSAALSLCFLVVVEEYDTD</sequence>
<evidence type="ECO:0000256" key="2">
    <source>
        <dbReference type="ARBA" id="ARBA00008834"/>
    </source>
</evidence>
<comment type="similarity">
    <text evidence="2 17">Belongs to the glycosyl hydrolase 28 family.</text>
</comment>
<evidence type="ECO:0000256" key="13">
    <source>
        <dbReference type="ARBA" id="ARBA00041474"/>
    </source>
</evidence>
<evidence type="ECO:0000256" key="3">
    <source>
        <dbReference type="ARBA" id="ARBA00022525"/>
    </source>
</evidence>
<keyword evidence="3" id="KW-0964">Secreted</keyword>
<reference evidence="19 20" key="1">
    <citation type="journal article" date="2020" name="ISME J.">
        <title>Uncovering the hidden diversity of litter-decomposition mechanisms in mushroom-forming fungi.</title>
        <authorList>
            <person name="Floudas D."/>
            <person name="Bentzer J."/>
            <person name="Ahren D."/>
            <person name="Johansson T."/>
            <person name="Persson P."/>
            <person name="Tunlid A."/>
        </authorList>
    </citation>
    <scope>NUCLEOTIDE SEQUENCE [LARGE SCALE GENOMIC DNA]</scope>
    <source>
        <strain evidence="19 20">CBS 406.79</strain>
    </source>
</reference>
<dbReference type="Gene3D" id="2.160.20.10">
    <property type="entry name" value="Single-stranded right-handed beta-helix, Pectin lyase-like"/>
    <property type="match status" value="1"/>
</dbReference>
<evidence type="ECO:0000256" key="10">
    <source>
        <dbReference type="ARBA" id="ARBA00023316"/>
    </source>
</evidence>
<gene>
    <name evidence="19" type="ORF">D9757_006967</name>
</gene>
<dbReference type="PANTHER" id="PTHR31736:SF11">
    <property type="entry name" value="EXOPOLYGALACTURONASE C-RELATED"/>
    <property type="match status" value="1"/>
</dbReference>
<evidence type="ECO:0000313" key="20">
    <source>
        <dbReference type="Proteomes" id="UP000518752"/>
    </source>
</evidence>
<dbReference type="GO" id="GO:0071555">
    <property type="term" value="P:cell wall organization"/>
    <property type="evidence" value="ECO:0007669"/>
    <property type="project" value="UniProtKB-KW"/>
</dbReference>
<evidence type="ECO:0000256" key="11">
    <source>
        <dbReference type="ARBA" id="ARBA00037312"/>
    </source>
</evidence>
<keyword evidence="7" id="KW-1015">Disulfide bond</keyword>
<dbReference type="SUPFAM" id="SSF51126">
    <property type="entry name" value="Pectin lyase-like"/>
    <property type="match status" value="1"/>
</dbReference>
<evidence type="ECO:0000256" key="14">
    <source>
        <dbReference type="ARBA" id="ARBA00042262"/>
    </source>
</evidence>
<dbReference type="GO" id="GO:0047911">
    <property type="term" value="F:galacturan 1,4-alpha-galacturonidase activity"/>
    <property type="evidence" value="ECO:0007669"/>
    <property type="project" value="UniProtKB-EC"/>
</dbReference>
<evidence type="ECO:0000256" key="1">
    <source>
        <dbReference type="ARBA" id="ARBA00004613"/>
    </source>
</evidence>
<dbReference type="GO" id="GO:0005975">
    <property type="term" value="P:carbohydrate metabolic process"/>
    <property type="evidence" value="ECO:0007669"/>
    <property type="project" value="InterPro"/>
</dbReference>
<name>A0A8H5HIT3_9AGAR</name>
<comment type="subcellular location">
    <subcellularLocation>
        <location evidence="1">Secreted</location>
    </subcellularLocation>
</comment>
<dbReference type="InterPro" id="IPR012334">
    <property type="entry name" value="Pectin_lyas_fold"/>
</dbReference>
<evidence type="ECO:0000256" key="12">
    <source>
        <dbReference type="ARBA" id="ARBA00038933"/>
    </source>
</evidence>
<dbReference type="InterPro" id="IPR011050">
    <property type="entry name" value="Pectin_lyase_fold/virulence"/>
</dbReference>
<keyword evidence="5" id="KW-0677">Repeat</keyword>
<comment type="function">
    <text evidence="11">Specific in hydrolyzing the terminal glycosidic bond of polygalacturonic acid and oligogalacturonates.</text>
</comment>
<dbReference type="Pfam" id="PF00295">
    <property type="entry name" value="Glyco_hydro_28"/>
    <property type="match status" value="1"/>
</dbReference>
<dbReference type="OrthoDB" id="187139at2759"/>
<accession>A0A8H5HIT3</accession>
<keyword evidence="6 17" id="KW-0378">Hydrolase</keyword>
<keyword evidence="9 17" id="KW-0326">Glycosidase</keyword>
<evidence type="ECO:0000256" key="9">
    <source>
        <dbReference type="ARBA" id="ARBA00023295"/>
    </source>
</evidence>
<evidence type="ECO:0000256" key="18">
    <source>
        <dbReference type="SAM" id="SignalP"/>
    </source>
</evidence>
<dbReference type="EMBL" id="JAACJN010000045">
    <property type="protein sequence ID" value="KAF5384034.1"/>
    <property type="molecule type" value="Genomic_DNA"/>
</dbReference>
<dbReference type="Proteomes" id="UP000518752">
    <property type="component" value="Unassembled WGS sequence"/>
</dbReference>
<dbReference type="PANTHER" id="PTHR31736">
    <property type="match status" value="1"/>
</dbReference>
<organism evidence="19 20">
    <name type="scientific">Collybiopsis confluens</name>
    <dbReference type="NCBI Taxonomy" id="2823264"/>
    <lineage>
        <taxon>Eukaryota</taxon>
        <taxon>Fungi</taxon>
        <taxon>Dikarya</taxon>
        <taxon>Basidiomycota</taxon>
        <taxon>Agaricomycotina</taxon>
        <taxon>Agaricomycetes</taxon>
        <taxon>Agaricomycetidae</taxon>
        <taxon>Agaricales</taxon>
        <taxon>Marasmiineae</taxon>
        <taxon>Omphalotaceae</taxon>
        <taxon>Collybiopsis</taxon>
    </lineage>
</organism>
<evidence type="ECO:0000256" key="4">
    <source>
        <dbReference type="ARBA" id="ARBA00022729"/>
    </source>
</evidence>
<keyword evidence="8" id="KW-0325">Glycoprotein</keyword>
<dbReference type="GO" id="GO:0004650">
    <property type="term" value="F:polygalacturonase activity"/>
    <property type="evidence" value="ECO:0007669"/>
    <property type="project" value="InterPro"/>
</dbReference>
<evidence type="ECO:0000256" key="15">
    <source>
        <dbReference type="ARBA" id="ARBA00048766"/>
    </source>
</evidence>
<protein>
    <recommendedName>
        <fullName evidence="12">galacturonan 1,4-alpha-galacturonidase</fullName>
        <ecNumber evidence="12">3.2.1.67</ecNumber>
    </recommendedName>
    <alternativeName>
        <fullName evidence="13">Galacturan 1,4-alpha-galacturonidase C</fullName>
    </alternativeName>
    <alternativeName>
        <fullName evidence="14">Poly(1,4-alpha-D-galacturonide)galacturonohydrolase C</fullName>
    </alternativeName>
</protein>
<dbReference type="AlphaFoldDB" id="A0A8H5HIT3"/>
<evidence type="ECO:0000256" key="17">
    <source>
        <dbReference type="RuleBase" id="RU361169"/>
    </source>
</evidence>
<evidence type="ECO:0000256" key="16">
    <source>
        <dbReference type="PROSITE-ProRule" id="PRU10052"/>
    </source>
</evidence>
<evidence type="ECO:0000256" key="5">
    <source>
        <dbReference type="ARBA" id="ARBA00022737"/>
    </source>
</evidence>
<keyword evidence="10" id="KW-0961">Cell wall biogenesis/degradation</keyword>
<feature type="signal peptide" evidence="18">
    <location>
        <begin position="1"/>
        <end position="21"/>
    </location>
</feature>
<comment type="caution">
    <text evidence="19">The sequence shown here is derived from an EMBL/GenBank/DDBJ whole genome shotgun (WGS) entry which is preliminary data.</text>
</comment>
<dbReference type="EC" id="3.2.1.67" evidence="12"/>
<comment type="catalytic activity">
    <reaction evidence="15">
        <text>[(1-&gt;4)-alpha-D-galacturonosyl](n) + H2O = alpha-D-galacturonate + [(1-&gt;4)-alpha-D-galacturonosyl](n-1)</text>
        <dbReference type="Rhea" id="RHEA:14117"/>
        <dbReference type="Rhea" id="RHEA-COMP:14570"/>
        <dbReference type="Rhea" id="RHEA-COMP:14572"/>
        <dbReference type="ChEBI" id="CHEBI:15377"/>
        <dbReference type="ChEBI" id="CHEBI:58658"/>
        <dbReference type="ChEBI" id="CHEBI:140523"/>
        <dbReference type="EC" id="3.2.1.67"/>
    </reaction>
</comment>
<evidence type="ECO:0000256" key="6">
    <source>
        <dbReference type="ARBA" id="ARBA00022801"/>
    </source>
</evidence>
<proteinExistence type="inferred from homology"/>
<evidence type="ECO:0000256" key="8">
    <source>
        <dbReference type="ARBA" id="ARBA00023180"/>
    </source>
</evidence>
<dbReference type="PROSITE" id="PS00502">
    <property type="entry name" value="POLYGALACTURONASE"/>
    <property type="match status" value="1"/>
</dbReference>
<keyword evidence="4 18" id="KW-0732">Signal</keyword>
<dbReference type="GO" id="GO:0005576">
    <property type="term" value="C:extracellular region"/>
    <property type="evidence" value="ECO:0007669"/>
    <property type="project" value="UniProtKB-SubCell"/>
</dbReference>
<feature type="active site" evidence="16">
    <location>
        <position position="278"/>
    </location>
</feature>